<accession>A0ABS1B8G8</accession>
<dbReference type="Proteomes" id="UP000612352">
    <property type="component" value="Unassembled WGS sequence"/>
</dbReference>
<organism evidence="1 2">
    <name type="scientific">Brachybacterium halotolerans</name>
    <dbReference type="NCBI Taxonomy" id="2795215"/>
    <lineage>
        <taxon>Bacteria</taxon>
        <taxon>Bacillati</taxon>
        <taxon>Actinomycetota</taxon>
        <taxon>Actinomycetes</taxon>
        <taxon>Micrococcales</taxon>
        <taxon>Dermabacteraceae</taxon>
        <taxon>Brachybacterium</taxon>
    </lineage>
</organism>
<gene>
    <name evidence="1" type="ORF">I8D64_05905</name>
</gene>
<proteinExistence type="predicted"/>
<dbReference type="RefSeq" id="WP_200501575.1">
    <property type="nucleotide sequence ID" value="NZ_JAEDAJ010000002.1"/>
</dbReference>
<evidence type="ECO:0000313" key="1">
    <source>
        <dbReference type="EMBL" id="MBK0330935.1"/>
    </source>
</evidence>
<reference evidence="1 2" key="1">
    <citation type="submission" date="2020-12" db="EMBL/GenBank/DDBJ databases">
        <title>Brachybacterium sp. MASK1Z-5, whole genome shotgun sequence.</title>
        <authorList>
            <person name="Tuo L."/>
        </authorList>
    </citation>
    <scope>NUCLEOTIDE SEQUENCE [LARGE SCALE GENOMIC DNA]</scope>
    <source>
        <strain evidence="1 2">MASK1Z-5</strain>
    </source>
</reference>
<sequence length="52" mass="5820">MWTETEQRTVAGMLHAGPAEDMASEYVALAWDRHSALVSPHEARLAVARWRG</sequence>
<keyword evidence="2" id="KW-1185">Reference proteome</keyword>
<comment type="caution">
    <text evidence="1">The sequence shown here is derived from an EMBL/GenBank/DDBJ whole genome shotgun (WGS) entry which is preliminary data.</text>
</comment>
<protein>
    <submittedName>
        <fullName evidence="1">Uncharacterized protein</fullName>
    </submittedName>
</protein>
<dbReference type="EMBL" id="JAEDAJ010000002">
    <property type="protein sequence ID" value="MBK0330935.1"/>
    <property type="molecule type" value="Genomic_DNA"/>
</dbReference>
<evidence type="ECO:0000313" key="2">
    <source>
        <dbReference type="Proteomes" id="UP000612352"/>
    </source>
</evidence>
<name>A0ABS1B8G8_9MICO</name>